<dbReference type="HOGENOM" id="CLU_2788253_0_0_5"/>
<evidence type="ECO:0000313" key="3">
    <source>
        <dbReference type="Proteomes" id="UP000005952"/>
    </source>
</evidence>
<sequence>MGGGAGERRQPTHGRQGKRPARGPAYVVGKIEEFANVANTPCWRFRPIVQGFQASERRRLGSAWGAGP</sequence>
<reference evidence="2 3" key="1">
    <citation type="journal article" date="2013" name="Genome Announc.">
        <title>Genome sequences for three denitrifying bacterial strains isolated from a uranium- and nitrate-contaminated subsurface environment.</title>
        <authorList>
            <person name="Venkatramanan R."/>
            <person name="Prakash O."/>
            <person name="Woyke T."/>
            <person name="Chain P."/>
            <person name="Goodwin L.A."/>
            <person name="Watson D."/>
            <person name="Brooks S."/>
            <person name="Kostka J.E."/>
            <person name="Green S.J."/>
        </authorList>
    </citation>
    <scope>NUCLEOTIDE SEQUENCE [LARGE SCALE GENOMIC DNA]</scope>
    <source>
        <strain evidence="2 3">1NES1</strain>
    </source>
</reference>
<accession>N0B2J1</accession>
<organism evidence="2 3">
    <name type="scientific">Hyphomicrobium denitrificans 1NES1</name>
    <dbReference type="NCBI Taxonomy" id="670307"/>
    <lineage>
        <taxon>Bacteria</taxon>
        <taxon>Pseudomonadati</taxon>
        <taxon>Pseudomonadota</taxon>
        <taxon>Alphaproteobacteria</taxon>
        <taxon>Hyphomicrobiales</taxon>
        <taxon>Hyphomicrobiaceae</taxon>
        <taxon>Hyphomicrobium</taxon>
    </lineage>
</organism>
<evidence type="ECO:0000256" key="1">
    <source>
        <dbReference type="SAM" id="MobiDB-lite"/>
    </source>
</evidence>
<feature type="compositionally biased region" description="Basic and acidic residues" evidence="1">
    <location>
        <begin position="1"/>
        <end position="10"/>
    </location>
</feature>
<name>N0B2J1_9HYPH</name>
<keyword evidence="3" id="KW-1185">Reference proteome</keyword>
<gene>
    <name evidence="2" type="ORF">HYPDE_27518</name>
</gene>
<feature type="region of interest" description="Disordered" evidence="1">
    <location>
        <begin position="1"/>
        <end position="24"/>
    </location>
</feature>
<dbReference type="STRING" id="670307.HYPDE_27518"/>
<dbReference type="KEGG" id="hdt:HYPDE_27518"/>
<dbReference type="EMBL" id="CP005587">
    <property type="protein sequence ID" value="AGK57183.1"/>
    <property type="molecule type" value="Genomic_DNA"/>
</dbReference>
<dbReference type="Proteomes" id="UP000005952">
    <property type="component" value="Chromosome"/>
</dbReference>
<protein>
    <submittedName>
        <fullName evidence="2">Uncharacterized protein</fullName>
    </submittedName>
</protein>
<feature type="compositionally biased region" description="Basic residues" evidence="1">
    <location>
        <begin position="11"/>
        <end position="21"/>
    </location>
</feature>
<proteinExistence type="predicted"/>
<dbReference type="AlphaFoldDB" id="N0B2J1"/>
<evidence type="ECO:0000313" key="2">
    <source>
        <dbReference type="EMBL" id="AGK57183.1"/>
    </source>
</evidence>